<dbReference type="GO" id="GO:0004620">
    <property type="term" value="F:phospholipase activity"/>
    <property type="evidence" value="ECO:0007669"/>
    <property type="project" value="TreeGrafter"/>
</dbReference>
<keyword evidence="3" id="KW-0378">Hydrolase</keyword>
<dbReference type="GO" id="GO:0047372">
    <property type="term" value="F:monoacylglycerol lipase activity"/>
    <property type="evidence" value="ECO:0007669"/>
    <property type="project" value="TreeGrafter"/>
</dbReference>
<evidence type="ECO:0000256" key="2">
    <source>
        <dbReference type="ARBA" id="ARBA00023098"/>
    </source>
</evidence>
<dbReference type="EMBL" id="LR134300">
    <property type="protein sequence ID" value="VEE47700.1"/>
    <property type="molecule type" value="Genomic_DNA"/>
</dbReference>
<dbReference type="PROSITE" id="PS51635">
    <property type="entry name" value="PNPLA"/>
    <property type="match status" value="1"/>
</dbReference>
<accession>A0A448BQT4</accession>
<dbReference type="GO" id="GO:0016042">
    <property type="term" value="P:lipid catabolic process"/>
    <property type="evidence" value="ECO:0007669"/>
    <property type="project" value="UniProtKB-UniRule"/>
</dbReference>
<evidence type="ECO:0000259" key="4">
    <source>
        <dbReference type="PROSITE" id="PS51635"/>
    </source>
</evidence>
<feature type="active site" description="Nucleophile" evidence="3">
    <location>
        <position position="58"/>
    </location>
</feature>
<feature type="short sequence motif" description="GXSXG" evidence="3">
    <location>
        <begin position="56"/>
        <end position="60"/>
    </location>
</feature>
<feature type="short sequence motif" description="DGA/G" evidence="3">
    <location>
        <begin position="207"/>
        <end position="209"/>
    </location>
</feature>
<dbReference type="CDD" id="cd07199">
    <property type="entry name" value="Pat17_PNPLA8_PNPLA9_like"/>
    <property type="match status" value="1"/>
</dbReference>
<gene>
    <name evidence="5" type="ORF">NCTC10783_03593</name>
</gene>
<evidence type="ECO:0000313" key="6">
    <source>
        <dbReference type="Proteomes" id="UP000278078"/>
    </source>
</evidence>
<dbReference type="AlphaFoldDB" id="A0A448BQT4"/>
<dbReference type="Proteomes" id="UP000278078">
    <property type="component" value="Chromosome"/>
</dbReference>
<dbReference type="Gene3D" id="3.40.1090.10">
    <property type="entry name" value="Cytosolic phospholipase A2 catalytic domain"/>
    <property type="match status" value="1"/>
</dbReference>
<evidence type="ECO:0000256" key="1">
    <source>
        <dbReference type="ARBA" id="ARBA00010240"/>
    </source>
</evidence>
<keyword evidence="2 3" id="KW-0443">Lipid metabolism</keyword>
<dbReference type="InterPro" id="IPR016035">
    <property type="entry name" value="Acyl_Trfase/lysoPLipase"/>
</dbReference>
<dbReference type="PANTHER" id="PTHR32176:SF92">
    <property type="entry name" value="XYLOSE ISOMERASE"/>
    <property type="match status" value="1"/>
</dbReference>
<dbReference type="SUPFAM" id="SSF52151">
    <property type="entry name" value="FabD/lysophospholipase-like"/>
    <property type="match status" value="1"/>
</dbReference>
<dbReference type="Pfam" id="PF01734">
    <property type="entry name" value="Patatin"/>
    <property type="match status" value="1"/>
</dbReference>
<protein>
    <submittedName>
        <fullName evidence="5">Patatin</fullName>
    </submittedName>
</protein>
<proteinExistence type="inferred from homology"/>
<evidence type="ECO:0000313" key="5">
    <source>
        <dbReference type="EMBL" id="VEE47700.1"/>
    </source>
</evidence>
<dbReference type="InterPro" id="IPR002641">
    <property type="entry name" value="PNPLA_dom"/>
</dbReference>
<organism evidence="5 6">
    <name type="scientific">Pseudomonas fluorescens</name>
    <dbReference type="NCBI Taxonomy" id="294"/>
    <lineage>
        <taxon>Bacteria</taxon>
        <taxon>Pseudomonadati</taxon>
        <taxon>Pseudomonadota</taxon>
        <taxon>Gammaproteobacteria</taxon>
        <taxon>Pseudomonadales</taxon>
        <taxon>Pseudomonadaceae</taxon>
        <taxon>Pseudomonas</taxon>
    </lineage>
</organism>
<name>A0A448BQT4_PSEFL</name>
<dbReference type="PANTHER" id="PTHR32176">
    <property type="entry name" value="XYLOSE ISOMERASE"/>
    <property type="match status" value="1"/>
</dbReference>
<reference evidence="5 6" key="1">
    <citation type="submission" date="2018-12" db="EMBL/GenBank/DDBJ databases">
        <authorList>
            <consortium name="Pathogen Informatics"/>
        </authorList>
    </citation>
    <scope>NUCLEOTIDE SEQUENCE [LARGE SCALE GENOMIC DNA]</scope>
    <source>
        <strain evidence="5 6">NCTC10783</strain>
    </source>
</reference>
<feature type="domain" description="PNPLA" evidence="4">
    <location>
        <begin position="11"/>
        <end position="220"/>
    </location>
</feature>
<feature type="active site" description="Proton acceptor" evidence="3">
    <location>
        <position position="207"/>
    </location>
</feature>
<evidence type="ECO:0000256" key="3">
    <source>
        <dbReference type="PROSITE-ProRule" id="PRU01161"/>
    </source>
</evidence>
<feature type="short sequence motif" description="GXGXXG" evidence="3">
    <location>
        <begin position="15"/>
        <end position="20"/>
    </location>
</feature>
<sequence length="367" mass="39600">MEEEQKPFRVLCLDGGGMRGVYQAAYLATYADRLRKRADTVGNLLDVGSAFDLIVGTSTGGIVACALVAGVPLQRVQSLYYENGPRIFPYQWLRAKTLPGYAIRLLGLGLKKGNDALRSALEETLGERTVDSVYRGRGIALAIPTVDLNRHAAVVFKTQHLSRLNGRDNTRKLVDICMATTAAPILRSMAMLEEPGGAGATPATYVDGGLWANNPGMLGMMEAVEILSDRKEARPIHLFMLGTLPSQGGEEVSSGSLNRNAFGWMFGIKAMEASLNAQAVGYDYLANKMAQLRGDGSFAFRLPAQCPSNELRNYLANMDDARPKVLNALARQAISDVDYAWAACARDPHMQAFQAAIAAATPHSANS</sequence>
<keyword evidence="3" id="KW-0442">Lipid degradation</keyword>
<comment type="similarity">
    <text evidence="1">Belongs to the patatin family.</text>
</comment>